<reference evidence="2 3" key="1">
    <citation type="submission" date="2019-02" db="EMBL/GenBank/DDBJ databases">
        <title>Deep-cultivation of Planctomycetes and their phenomic and genomic characterization uncovers novel biology.</title>
        <authorList>
            <person name="Wiegand S."/>
            <person name="Jogler M."/>
            <person name="Boedeker C."/>
            <person name="Pinto D."/>
            <person name="Vollmers J."/>
            <person name="Rivas-Marin E."/>
            <person name="Kohn T."/>
            <person name="Peeters S.H."/>
            <person name="Heuer A."/>
            <person name="Rast P."/>
            <person name="Oberbeckmann S."/>
            <person name="Bunk B."/>
            <person name="Jeske O."/>
            <person name="Meyerdierks A."/>
            <person name="Storesund J.E."/>
            <person name="Kallscheuer N."/>
            <person name="Luecker S."/>
            <person name="Lage O.M."/>
            <person name="Pohl T."/>
            <person name="Merkel B.J."/>
            <person name="Hornburger P."/>
            <person name="Mueller R.-W."/>
            <person name="Bruemmer F."/>
            <person name="Labrenz M."/>
            <person name="Spormann A.M."/>
            <person name="Op Den Camp H."/>
            <person name="Overmann J."/>
            <person name="Amann R."/>
            <person name="Jetten M.S.M."/>
            <person name="Mascher T."/>
            <person name="Medema M.H."/>
            <person name="Devos D.P."/>
            <person name="Kaster A.-K."/>
            <person name="Ovreas L."/>
            <person name="Rohde M."/>
            <person name="Galperin M.Y."/>
            <person name="Jogler C."/>
        </authorList>
    </citation>
    <scope>NUCLEOTIDE SEQUENCE [LARGE SCALE GENOMIC DNA]</scope>
    <source>
        <strain evidence="2 3">KOR34</strain>
    </source>
</reference>
<dbReference type="InterPro" id="IPR018247">
    <property type="entry name" value="EF_Hand_1_Ca_BS"/>
</dbReference>
<dbReference type="Proteomes" id="UP000316714">
    <property type="component" value="Unassembled WGS sequence"/>
</dbReference>
<feature type="signal peptide" evidence="1">
    <location>
        <begin position="1"/>
        <end position="19"/>
    </location>
</feature>
<evidence type="ECO:0000313" key="2">
    <source>
        <dbReference type="EMBL" id="TWT37348.1"/>
    </source>
</evidence>
<gene>
    <name evidence="2" type="ORF">KOR34_22970</name>
</gene>
<evidence type="ECO:0000256" key="1">
    <source>
        <dbReference type="SAM" id="SignalP"/>
    </source>
</evidence>
<dbReference type="EMBL" id="SIHJ01000001">
    <property type="protein sequence ID" value="TWT37348.1"/>
    <property type="molecule type" value="Genomic_DNA"/>
</dbReference>
<proteinExistence type="predicted"/>
<name>A0A5C5VFA8_9BACT</name>
<accession>A0A5C5VFA8</accession>
<evidence type="ECO:0000313" key="3">
    <source>
        <dbReference type="Proteomes" id="UP000316714"/>
    </source>
</evidence>
<dbReference type="PROSITE" id="PS00018">
    <property type="entry name" value="EF_HAND_1"/>
    <property type="match status" value="1"/>
</dbReference>
<keyword evidence="1" id="KW-0732">Signal</keyword>
<feature type="chain" id="PRO_5022884119" description="PEP-CTERM protein-sorting domain-containing protein" evidence="1">
    <location>
        <begin position="20"/>
        <end position="459"/>
    </location>
</feature>
<comment type="caution">
    <text evidence="2">The sequence shown here is derived from an EMBL/GenBank/DDBJ whole genome shotgun (WGS) entry which is preliminary data.</text>
</comment>
<protein>
    <recommendedName>
        <fullName evidence="4">PEP-CTERM protein-sorting domain-containing protein</fullName>
    </recommendedName>
</protein>
<keyword evidence="3" id="KW-1185">Reference proteome</keyword>
<organism evidence="2 3">
    <name type="scientific">Posidoniimonas corsicana</name>
    <dbReference type="NCBI Taxonomy" id="1938618"/>
    <lineage>
        <taxon>Bacteria</taxon>
        <taxon>Pseudomonadati</taxon>
        <taxon>Planctomycetota</taxon>
        <taxon>Planctomycetia</taxon>
        <taxon>Pirellulales</taxon>
        <taxon>Lacipirellulaceae</taxon>
        <taxon>Posidoniimonas</taxon>
    </lineage>
</organism>
<sequence length="459" mass="47500" precursor="true">MICSSQMLTVLACSASLLAGPALGQAVWQGGVSSDAADALNWTTGSLPNGATDVELRTGENADLNLASDATWNTLFFNSAGETTINGAGTLTLNSSGNNNAILSAGGPLTSTINTHLSTPTNIQTNGQHSLTFNGNVAANKIEAFGGTTATFNGDVTVSDQFITVGGDSSVVFNGNYHWASDGLLQTELGINGQGASDVTFTSFTSDFAVGVNIVNIYDDATVHIASDYVFQGATGIWSRRGNNHLDLAGNDEAFDFIGSDMPGGGNSPDPNIPVIMGIDFGATQGANSLVWATSNFMGGSYPVTNFEVGVDTLEFGINGPQFFTDDQLGQITINGVPYAASDPGDGSAYWTRDSASFPFYPAFFNLPTVDLPGDYNDDGQVDAADYTVWRDALGTDAALPNDLTPGAVTPVDYDVWLQNYGASGGVAVAAAPEPATFCLACAACLAVAGRRLSARRPC</sequence>
<evidence type="ECO:0008006" key="4">
    <source>
        <dbReference type="Google" id="ProtNLM"/>
    </source>
</evidence>
<dbReference type="AlphaFoldDB" id="A0A5C5VFA8"/>